<feature type="transmembrane region" description="Helical" evidence="1">
    <location>
        <begin position="9"/>
        <end position="29"/>
    </location>
</feature>
<sequence>MIAWLSKQLLLSPNATIVLYSMLLALPGLKDIFRWLHLNEVFSHLFIPVFVATIVCNTFAVCLWRGDGIDRFSVQRISIVAAGLLTILALLSFAAFHLYQLERLSSLCGTLSEVVVTRRDIAMEISSDDQKVRFVMSGDKQKSIARVIPPGNNVCVFFEPGEHYPVEIVDEDEVVYSREQHVKANRAQRLFGGIVLACGSAVLIMLKRKSNKGCQGKRGDQMGHVS</sequence>
<feature type="transmembrane region" description="Helical" evidence="1">
    <location>
        <begin position="76"/>
        <end position="99"/>
    </location>
</feature>
<feature type="transmembrane region" description="Helical" evidence="1">
    <location>
        <begin position="41"/>
        <end position="64"/>
    </location>
</feature>
<reference evidence="3" key="1">
    <citation type="journal article" date="2019" name="Int. J. Syst. Evol. Microbiol.">
        <title>The Global Catalogue of Microorganisms (GCM) 10K type strain sequencing project: providing services to taxonomists for standard genome sequencing and annotation.</title>
        <authorList>
            <consortium name="The Broad Institute Genomics Platform"/>
            <consortium name="The Broad Institute Genome Sequencing Center for Infectious Disease"/>
            <person name="Wu L."/>
            <person name="Ma J."/>
        </authorList>
    </citation>
    <scope>NUCLEOTIDE SEQUENCE [LARGE SCALE GENOMIC DNA]</scope>
    <source>
        <strain evidence="3">JCM 17759</strain>
    </source>
</reference>
<evidence type="ECO:0000313" key="2">
    <source>
        <dbReference type="EMBL" id="GAA4464559.1"/>
    </source>
</evidence>
<name>A0ABP8NDI7_9BACT</name>
<keyword evidence="3" id="KW-1185">Reference proteome</keyword>
<evidence type="ECO:0000256" key="1">
    <source>
        <dbReference type="SAM" id="Phobius"/>
    </source>
</evidence>
<organism evidence="2 3">
    <name type="scientific">Novipirellula rosea</name>
    <dbReference type="NCBI Taxonomy" id="1031540"/>
    <lineage>
        <taxon>Bacteria</taxon>
        <taxon>Pseudomonadati</taxon>
        <taxon>Planctomycetota</taxon>
        <taxon>Planctomycetia</taxon>
        <taxon>Pirellulales</taxon>
        <taxon>Pirellulaceae</taxon>
        <taxon>Novipirellula</taxon>
    </lineage>
</organism>
<comment type="caution">
    <text evidence="2">The sequence shown here is derived from an EMBL/GenBank/DDBJ whole genome shotgun (WGS) entry which is preliminary data.</text>
</comment>
<evidence type="ECO:0008006" key="4">
    <source>
        <dbReference type="Google" id="ProtNLM"/>
    </source>
</evidence>
<dbReference type="Proteomes" id="UP001500840">
    <property type="component" value="Unassembled WGS sequence"/>
</dbReference>
<dbReference type="EMBL" id="BAABGA010000071">
    <property type="protein sequence ID" value="GAA4464559.1"/>
    <property type="molecule type" value="Genomic_DNA"/>
</dbReference>
<gene>
    <name evidence="2" type="ORF">GCM10023156_51160</name>
</gene>
<keyword evidence="1" id="KW-1133">Transmembrane helix</keyword>
<keyword evidence="1" id="KW-0472">Membrane</keyword>
<dbReference type="RefSeq" id="WP_345326683.1">
    <property type="nucleotide sequence ID" value="NZ_BAABGA010000071.1"/>
</dbReference>
<feature type="transmembrane region" description="Helical" evidence="1">
    <location>
        <begin position="187"/>
        <end position="206"/>
    </location>
</feature>
<protein>
    <recommendedName>
        <fullName evidence="4">DUF3592 domain-containing protein</fullName>
    </recommendedName>
</protein>
<accession>A0ABP8NDI7</accession>
<evidence type="ECO:0000313" key="3">
    <source>
        <dbReference type="Proteomes" id="UP001500840"/>
    </source>
</evidence>
<keyword evidence="1" id="KW-0812">Transmembrane</keyword>
<proteinExistence type="predicted"/>